<protein>
    <submittedName>
        <fullName evidence="1">Uncharacterized protein</fullName>
    </submittedName>
</protein>
<keyword evidence="2" id="KW-1185">Reference proteome</keyword>
<gene>
    <name evidence="1" type="ORF">RRG08_037814</name>
</gene>
<evidence type="ECO:0000313" key="1">
    <source>
        <dbReference type="EMBL" id="KAK3803501.1"/>
    </source>
</evidence>
<dbReference type="AlphaFoldDB" id="A0AAE1BDF3"/>
<accession>A0AAE1BDF3</accession>
<proteinExistence type="predicted"/>
<evidence type="ECO:0000313" key="2">
    <source>
        <dbReference type="Proteomes" id="UP001283361"/>
    </source>
</evidence>
<sequence length="93" mass="10530">MPFEKLLLIIIRHKNFNPQNSSPGNKPNVSTADHHCLNLLLHSDQAVQGHDRKSTNSFIMMKSDEKRSPLVWYERIPVDQQPRAAGLGLESGK</sequence>
<organism evidence="1 2">
    <name type="scientific">Elysia crispata</name>
    <name type="common">lettuce slug</name>
    <dbReference type="NCBI Taxonomy" id="231223"/>
    <lineage>
        <taxon>Eukaryota</taxon>
        <taxon>Metazoa</taxon>
        <taxon>Spiralia</taxon>
        <taxon>Lophotrochozoa</taxon>
        <taxon>Mollusca</taxon>
        <taxon>Gastropoda</taxon>
        <taxon>Heterobranchia</taxon>
        <taxon>Euthyneura</taxon>
        <taxon>Panpulmonata</taxon>
        <taxon>Sacoglossa</taxon>
        <taxon>Placobranchoidea</taxon>
        <taxon>Plakobranchidae</taxon>
        <taxon>Elysia</taxon>
    </lineage>
</organism>
<name>A0AAE1BDF3_9GAST</name>
<dbReference type="EMBL" id="JAWDGP010000122">
    <property type="protein sequence ID" value="KAK3803501.1"/>
    <property type="molecule type" value="Genomic_DNA"/>
</dbReference>
<comment type="caution">
    <text evidence="1">The sequence shown here is derived from an EMBL/GenBank/DDBJ whole genome shotgun (WGS) entry which is preliminary data.</text>
</comment>
<dbReference type="Proteomes" id="UP001283361">
    <property type="component" value="Unassembled WGS sequence"/>
</dbReference>
<reference evidence="1" key="1">
    <citation type="journal article" date="2023" name="G3 (Bethesda)">
        <title>A reference genome for the long-term kleptoplast-retaining sea slug Elysia crispata morphotype clarki.</title>
        <authorList>
            <person name="Eastman K.E."/>
            <person name="Pendleton A.L."/>
            <person name="Shaikh M.A."/>
            <person name="Suttiyut T."/>
            <person name="Ogas R."/>
            <person name="Tomko P."/>
            <person name="Gavelis G."/>
            <person name="Widhalm J.R."/>
            <person name="Wisecaver J.H."/>
        </authorList>
    </citation>
    <scope>NUCLEOTIDE SEQUENCE</scope>
    <source>
        <strain evidence="1">ECLA1</strain>
    </source>
</reference>